<sequence>MPSIRNNHQLNLARLPRLPEPFLDLAPHILHGDGVADDELLNDARVRRGEEDARGGAHGHADPGPQFWDPQGVEQVGDVLDHGVEGRGGEVGGRGGVAVARLVVAEGAEPGVVEDGDDVVPYGDVGAQGVGEEDYGGVLGRVVQQRQTMEGMERLCEV</sequence>
<evidence type="ECO:0000313" key="2">
    <source>
        <dbReference type="Proteomes" id="UP000836387"/>
    </source>
</evidence>
<name>A0ACA9U2C3_BIOOC</name>
<dbReference type="EMBL" id="CADEHS020000012">
    <property type="protein sequence ID" value="CAG9947415.1"/>
    <property type="molecule type" value="Genomic_DNA"/>
</dbReference>
<gene>
    <name evidence="1" type="ORF">CRV2_00012586</name>
</gene>
<accession>A0ACA9U2C3</accession>
<organism evidence="1 2">
    <name type="scientific">Clonostachys rosea f. rosea IK726</name>
    <dbReference type="NCBI Taxonomy" id="1349383"/>
    <lineage>
        <taxon>Eukaryota</taxon>
        <taxon>Fungi</taxon>
        <taxon>Dikarya</taxon>
        <taxon>Ascomycota</taxon>
        <taxon>Pezizomycotina</taxon>
        <taxon>Sordariomycetes</taxon>
        <taxon>Hypocreomycetidae</taxon>
        <taxon>Hypocreales</taxon>
        <taxon>Bionectriaceae</taxon>
        <taxon>Clonostachys</taxon>
    </lineage>
</organism>
<reference evidence="1" key="1">
    <citation type="submission" date="2020-04" db="EMBL/GenBank/DDBJ databases">
        <authorList>
            <person name="Broberg M."/>
        </authorList>
    </citation>
    <scope>NUCLEOTIDE SEQUENCE</scope>
</reference>
<keyword evidence="2" id="KW-1185">Reference proteome</keyword>
<reference evidence="1" key="2">
    <citation type="submission" date="2021-10" db="EMBL/GenBank/DDBJ databases">
        <authorList>
            <person name="Piombo E."/>
        </authorList>
    </citation>
    <scope>NUCLEOTIDE SEQUENCE</scope>
</reference>
<comment type="caution">
    <text evidence="1">The sequence shown here is derived from an EMBL/GenBank/DDBJ whole genome shotgun (WGS) entry which is preliminary data.</text>
</comment>
<protein>
    <submittedName>
        <fullName evidence="1">Uncharacterized protein</fullName>
    </submittedName>
</protein>
<evidence type="ECO:0000313" key="1">
    <source>
        <dbReference type="EMBL" id="CAG9947415.1"/>
    </source>
</evidence>
<dbReference type="Proteomes" id="UP000836387">
    <property type="component" value="Unassembled WGS sequence"/>
</dbReference>
<proteinExistence type="predicted"/>